<dbReference type="EMBL" id="CP001700">
    <property type="protein sequence ID" value="ACU71350.1"/>
    <property type="molecule type" value="Genomic_DNA"/>
</dbReference>
<dbReference type="Proteomes" id="UP000000851">
    <property type="component" value="Chromosome"/>
</dbReference>
<dbReference type="KEGG" id="cai:Caci_2432"/>
<dbReference type="AlphaFoldDB" id="C7PVV8"/>
<evidence type="ECO:0000256" key="1">
    <source>
        <dbReference type="SAM" id="Phobius"/>
    </source>
</evidence>
<keyword evidence="4" id="KW-1185">Reference proteome</keyword>
<keyword evidence="1" id="KW-0812">Transmembrane</keyword>
<proteinExistence type="predicted"/>
<gene>
    <name evidence="3" type="ordered locus">Caci_2432</name>
</gene>
<dbReference type="InParanoid" id="C7PVV8"/>
<evidence type="ECO:0000259" key="2">
    <source>
        <dbReference type="Pfam" id="PF10099"/>
    </source>
</evidence>
<dbReference type="RefSeq" id="WP_012786643.1">
    <property type="nucleotide sequence ID" value="NC_013131.1"/>
</dbReference>
<feature type="domain" description="Anti-sigma K factor RskA C-terminal" evidence="2">
    <location>
        <begin position="41"/>
        <end position="174"/>
    </location>
</feature>
<accession>C7PVV8</accession>
<name>C7PVV8_CATAD</name>
<organism evidence="3 4">
    <name type="scientific">Catenulispora acidiphila (strain DSM 44928 / JCM 14897 / NBRC 102108 / NRRL B-24433 / ID139908)</name>
    <dbReference type="NCBI Taxonomy" id="479433"/>
    <lineage>
        <taxon>Bacteria</taxon>
        <taxon>Bacillati</taxon>
        <taxon>Actinomycetota</taxon>
        <taxon>Actinomycetes</taxon>
        <taxon>Catenulisporales</taxon>
        <taxon>Catenulisporaceae</taxon>
        <taxon>Catenulispora</taxon>
    </lineage>
</organism>
<evidence type="ECO:0000313" key="3">
    <source>
        <dbReference type="EMBL" id="ACU71350.1"/>
    </source>
</evidence>
<dbReference type="Pfam" id="PF10099">
    <property type="entry name" value="RskA_C"/>
    <property type="match status" value="1"/>
</dbReference>
<feature type="transmembrane region" description="Helical" evidence="1">
    <location>
        <begin position="32"/>
        <end position="52"/>
    </location>
</feature>
<keyword evidence="1" id="KW-0472">Membrane</keyword>
<dbReference type="GO" id="GO:0005886">
    <property type="term" value="C:plasma membrane"/>
    <property type="evidence" value="ECO:0007669"/>
    <property type="project" value="InterPro"/>
</dbReference>
<keyword evidence="1" id="KW-1133">Transmembrane helix</keyword>
<reference evidence="3 4" key="1">
    <citation type="journal article" date="2009" name="Stand. Genomic Sci.">
        <title>Complete genome sequence of Catenulispora acidiphila type strain (ID 139908).</title>
        <authorList>
            <person name="Copeland A."/>
            <person name="Lapidus A."/>
            <person name="Glavina Del Rio T."/>
            <person name="Nolan M."/>
            <person name="Lucas S."/>
            <person name="Chen F."/>
            <person name="Tice H."/>
            <person name="Cheng J.F."/>
            <person name="Bruce D."/>
            <person name="Goodwin L."/>
            <person name="Pitluck S."/>
            <person name="Mikhailova N."/>
            <person name="Pati A."/>
            <person name="Ivanova N."/>
            <person name="Mavromatis K."/>
            <person name="Chen A."/>
            <person name="Palaniappan K."/>
            <person name="Chain P."/>
            <person name="Land M."/>
            <person name="Hauser L."/>
            <person name="Chang Y.J."/>
            <person name="Jeffries C.D."/>
            <person name="Chertkov O."/>
            <person name="Brettin T."/>
            <person name="Detter J.C."/>
            <person name="Han C."/>
            <person name="Ali Z."/>
            <person name="Tindall B.J."/>
            <person name="Goker M."/>
            <person name="Bristow J."/>
            <person name="Eisen J.A."/>
            <person name="Markowitz V."/>
            <person name="Hugenholtz P."/>
            <person name="Kyrpides N.C."/>
            <person name="Klenk H.P."/>
        </authorList>
    </citation>
    <scope>NUCLEOTIDE SEQUENCE [LARGE SCALE GENOMIC DNA]</scope>
    <source>
        <strain evidence="4">DSM 44928 / JCM 14897 / NBRC 102108 / NRRL B-24433 / ID139908</strain>
    </source>
</reference>
<dbReference type="HOGENOM" id="CLU_1493615_0_0_11"/>
<protein>
    <recommendedName>
        <fullName evidence="2">Anti-sigma K factor RskA C-terminal domain-containing protein</fullName>
    </recommendedName>
</protein>
<evidence type="ECO:0000313" key="4">
    <source>
        <dbReference type="Proteomes" id="UP000000851"/>
    </source>
</evidence>
<dbReference type="InterPro" id="IPR018764">
    <property type="entry name" value="RskA_C"/>
</dbReference>
<sequence length="180" mass="19261">MEEGVEEVKVDVDQLQHVEHIVPDRKLRAVPVLLLSCIVFGLASAAFAWTTLRVHDRQMSAEANEKAVAFVLGTPGLQTSEQPATGGGSVTAFYSPKLHRFAITGHDLPSLTGGRTYEFWYRTSPDAAPKPVGNSRFNGPQNDVVVVSLPAQVTAVEVTVEPSGDAHTPSSAPIAELKFG</sequence>